<dbReference type="EMBL" id="QZCH01000004">
    <property type="protein sequence ID" value="RJG49472.1"/>
    <property type="molecule type" value="Genomic_DNA"/>
</dbReference>
<dbReference type="Proteomes" id="UP000283255">
    <property type="component" value="Unassembled WGS sequence"/>
</dbReference>
<feature type="chain" id="PRO_5019116933" description="DUF4156 domain-containing protein" evidence="1">
    <location>
        <begin position="25"/>
        <end position="122"/>
    </location>
</feature>
<sequence>MKQWLLITGTLSTLLLSACSQVSSSNNTQVYISDGYVQCEAKAQSIAITQSQLEQAGVKVLKSECAQISEQATIAMCGAGGPGIHVLTVNRYDVTKAEQLGFAEVTELDQQGLQFNRISCEE</sequence>
<reference evidence="2 3" key="2">
    <citation type="submission" date="2019-01" db="EMBL/GenBank/DDBJ databases">
        <title>Motilimonas pumilus sp. nov., isolated from the gut of sea cucumber (Apostichopus japonicus).</title>
        <authorList>
            <person name="Wang F.-Q."/>
            <person name="Ren L.-H."/>
            <person name="Lin Y.-W."/>
            <person name="Sun G.-H."/>
            <person name="Du Z.-J."/>
            <person name="Zhao J.-X."/>
            <person name="Liu X.-J."/>
            <person name="Liu L.-J."/>
        </authorList>
    </citation>
    <scope>NUCLEOTIDE SEQUENCE [LARGE SCALE GENOMIC DNA]</scope>
    <source>
        <strain evidence="2 3">PLHSC7-2</strain>
    </source>
</reference>
<reference evidence="2 3" key="1">
    <citation type="submission" date="2018-09" db="EMBL/GenBank/DDBJ databases">
        <authorList>
            <person name="Wang F."/>
        </authorList>
    </citation>
    <scope>NUCLEOTIDE SEQUENCE [LARGE SCALE GENOMIC DNA]</scope>
    <source>
        <strain evidence="2 3">PLHSC7-2</strain>
    </source>
</reference>
<gene>
    <name evidence="2" type="ORF">D1Z90_05810</name>
</gene>
<dbReference type="PROSITE" id="PS51257">
    <property type="entry name" value="PROKAR_LIPOPROTEIN"/>
    <property type="match status" value="1"/>
</dbReference>
<dbReference type="OrthoDB" id="6899340at2"/>
<evidence type="ECO:0000256" key="1">
    <source>
        <dbReference type="SAM" id="SignalP"/>
    </source>
</evidence>
<keyword evidence="3" id="KW-1185">Reference proteome</keyword>
<evidence type="ECO:0008006" key="4">
    <source>
        <dbReference type="Google" id="ProtNLM"/>
    </source>
</evidence>
<keyword evidence="1" id="KW-0732">Signal</keyword>
<organism evidence="2 3">
    <name type="scientific">Motilimonas pumila</name>
    <dbReference type="NCBI Taxonomy" id="2303987"/>
    <lineage>
        <taxon>Bacteria</taxon>
        <taxon>Pseudomonadati</taxon>
        <taxon>Pseudomonadota</taxon>
        <taxon>Gammaproteobacteria</taxon>
        <taxon>Alteromonadales</taxon>
        <taxon>Alteromonadales genera incertae sedis</taxon>
        <taxon>Motilimonas</taxon>
    </lineage>
</organism>
<evidence type="ECO:0000313" key="3">
    <source>
        <dbReference type="Proteomes" id="UP000283255"/>
    </source>
</evidence>
<proteinExistence type="predicted"/>
<name>A0A418YH95_9GAMM</name>
<feature type="signal peptide" evidence="1">
    <location>
        <begin position="1"/>
        <end position="24"/>
    </location>
</feature>
<evidence type="ECO:0000313" key="2">
    <source>
        <dbReference type="EMBL" id="RJG49472.1"/>
    </source>
</evidence>
<protein>
    <recommendedName>
        <fullName evidence="4">DUF4156 domain-containing protein</fullName>
    </recommendedName>
</protein>
<dbReference type="AlphaFoldDB" id="A0A418YH95"/>
<accession>A0A418YH95</accession>
<comment type="caution">
    <text evidence="2">The sequence shown here is derived from an EMBL/GenBank/DDBJ whole genome shotgun (WGS) entry which is preliminary data.</text>
</comment>
<dbReference type="RefSeq" id="WP_119909807.1">
    <property type="nucleotide sequence ID" value="NZ_QZCH01000004.1"/>
</dbReference>